<dbReference type="SUPFAM" id="SSF48452">
    <property type="entry name" value="TPR-like"/>
    <property type="match status" value="1"/>
</dbReference>
<dbReference type="InterPro" id="IPR011990">
    <property type="entry name" value="TPR-like_helical_dom_sf"/>
</dbReference>
<dbReference type="EMBL" id="MU863641">
    <property type="protein sequence ID" value="KAK4100419.1"/>
    <property type="molecule type" value="Genomic_DNA"/>
</dbReference>
<name>A0AAN6PYQ1_9PEZI</name>
<dbReference type="Gene3D" id="1.25.40.10">
    <property type="entry name" value="Tetratricopeptide repeat domain"/>
    <property type="match status" value="1"/>
</dbReference>
<comment type="caution">
    <text evidence="2">The sequence shown here is derived from an EMBL/GenBank/DDBJ whole genome shotgun (WGS) entry which is preliminary data.</text>
</comment>
<reference evidence="2" key="1">
    <citation type="journal article" date="2023" name="Mol. Phylogenet. Evol.">
        <title>Genome-scale phylogeny and comparative genomics of the fungal order Sordariales.</title>
        <authorList>
            <person name="Hensen N."/>
            <person name="Bonometti L."/>
            <person name="Westerberg I."/>
            <person name="Brannstrom I.O."/>
            <person name="Guillou S."/>
            <person name="Cros-Aarteil S."/>
            <person name="Calhoun S."/>
            <person name="Haridas S."/>
            <person name="Kuo A."/>
            <person name="Mondo S."/>
            <person name="Pangilinan J."/>
            <person name="Riley R."/>
            <person name="LaButti K."/>
            <person name="Andreopoulos B."/>
            <person name="Lipzen A."/>
            <person name="Chen C."/>
            <person name="Yan M."/>
            <person name="Daum C."/>
            <person name="Ng V."/>
            <person name="Clum A."/>
            <person name="Steindorff A."/>
            <person name="Ohm R.A."/>
            <person name="Martin F."/>
            <person name="Silar P."/>
            <person name="Natvig D.O."/>
            <person name="Lalanne C."/>
            <person name="Gautier V."/>
            <person name="Ament-Velasquez S.L."/>
            <person name="Kruys A."/>
            <person name="Hutchinson M.I."/>
            <person name="Powell A.J."/>
            <person name="Barry K."/>
            <person name="Miller A.N."/>
            <person name="Grigoriev I.V."/>
            <person name="Debuchy R."/>
            <person name="Gladieux P."/>
            <person name="Hiltunen Thoren M."/>
            <person name="Johannesson H."/>
        </authorList>
    </citation>
    <scope>NUCLEOTIDE SEQUENCE</scope>
    <source>
        <strain evidence="2">CBS 757.83</strain>
    </source>
</reference>
<protein>
    <submittedName>
        <fullName evidence="2">Uncharacterized protein</fullName>
    </submittedName>
</protein>
<dbReference type="SUPFAM" id="SSF48403">
    <property type="entry name" value="Ankyrin repeat"/>
    <property type="match status" value="1"/>
</dbReference>
<sequence>MISNSDPEPRTNNDNNKNNHRPENTETNEATTTITSQWQTFMDTGRIHTARRELERARHVFTAALHLCDRHPDVLTPRRYRYRVLGDLGWVERLGGRYEIALGVLREASQGRPNLFIAGEIGTVYRQLGRLGEAREAFAAQLGLATVLGLDGPLCRARCNLGIVEYQLARRRWNAAEAEVDCMVAVAMDHLEKGIQIAEKIQAEEAMRRGHGPTTREREARGWRALAYGQMTLCYCLWADVKTPDEEEMLEKAADAGRNAVASARAMLSSALPMARFCYGHVLLRQGHRELALHQFNDAAWPWPEWTVSPVMVMCKEPSDEHREYLAEMIEAGADVNGVDFDGYTALDHAVFSGDAECEAMVLGGLRKQLDLFDIDLAARRTEAHLRKGYREMLQEKLRPILYRRNEDPDCMKKLRRVYAETLAADPDKSRFFDRLRFIRYTDFKQFGRLPRSSDGLVRSYEDGDDLDVLVFFSYRWLNQDKSLNTPDDANHAQYRRMLNAAELYLQQNTPVDETKLCIWMDFACIDQDNPGTGVSALPIIITQCDAVISLVDDTYYNRAWCCVEAMMIAQLRRAVQSQSNLHAWYEHRAVATDSETNQSGKDDSEGWTLQEAPKWAKLSLDMKGKKLTYEHDRPKVMFLERQSRLLGPLGRLSWEDDTLKE</sequence>
<organism evidence="2 3">
    <name type="scientific">Parathielavia hyrcaniae</name>
    <dbReference type="NCBI Taxonomy" id="113614"/>
    <lineage>
        <taxon>Eukaryota</taxon>
        <taxon>Fungi</taxon>
        <taxon>Dikarya</taxon>
        <taxon>Ascomycota</taxon>
        <taxon>Pezizomycotina</taxon>
        <taxon>Sordariomycetes</taxon>
        <taxon>Sordariomycetidae</taxon>
        <taxon>Sordariales</taxon>
        <taxon>Chaetomiaceae</taxon>
        <taxon>Parathielavia</taxon>
    </lineage>
</organism>
<proteinExistence type="predicted"/>
<evidence type="ECO:0000256" key="1">
    <source>
        <dbReference type="SAM" id="MobiDB-lite"/>
    </source>
</evidence>
<dbReference type="InterPro" id="IPR036770">
    <property type="entry name" value="Ankyrin_rpt-contain_sf"/>
</dbReference>
<reference evidence="2" key="2">
    <citation type="submission" date="2023-05" db="EMBL/GenBank/DDBJ databases">
        <authorList>
            <consortium name="Lawrence Berkeley National Laboratory"/>
            <person name="Steindorff A."/>
            <person name="Hensen N."/>
            <person name="Bonometti L."/>
            <person name="Westerberg I."/>
            <person name="Brannstrom I.O."/>
            <person name="Guillou S."/>
            <person name="Cros-Aarteil S."/>
            <person name="Calhoun S."/>
            <person name="Haridas S."/>
            <person name="Kuo A."/>
            <person name="Mondo S."/>
            <person name="Pangilinan J."/>
            <person name="Riley R."/>
            <person name="Labutti K."/>
            <person name="Andreopoulos B."/>
            <person name="Lipzen A."/>
            <person name="Chen C."/>
            <person name="Yanf M."/>
            <person name="Daum C."/>
            <person name="Ng V."/>
            <person name="Clum A."/>
            <person name="Ohm R."/>
            <person name="Martin F."/>
            <person name="Silar P."/>
            <person name="Natvig D."/>
            <person name="Lalanne C."/>
            <person name="Gautier V."/>
            <person name="Ament-Velasquez S.L."/>
            <person name="Kruys A."/>
            <person name="Hutchinson M.I."/>
            <person name="Powell A.J."/>
            <person name="Barry K."/>
            <person name="Miller A.N."/>
            <person name="Grigoriev I.V."/>
            <person name="Debuchy R."/>
            <person name="Gladieux P."/>
            <person name="Thoren M.H."/>
            <person name="Johannesson H."/>
        </authorList>
    </citation>
    <scope>NUCLEOTIDE SEQUENCE</scope>
    <source>
        <strain evidence="2">CBS 757.83</strain>
    </source>
</reference>
<feature type="region of interest" description="Disordered" evidence="1">
    <location>
        <begin position="1"/>
        <end position="33"/>
    </location>
</feature>
<dbReference type="Proteomes" id="UP001305647">
    <property type="component" value="Unassembled WGS sequence"/>
</dbReference>
<gene>
    <name evidence="2" type="ORF">N658DRAFT_473327</name>
</gene>
<dbReference type="Gene3D" id="1.25.40.20">
    <property type="entry name" value="Ankyrin repeat-containing domain"/>
    <property type="match status" value="1"/>
</dbReference>
<evidence type="ECO:0000313" key="3">
    <source>
        <dbReference type="Proteomes" id="UP001305647"/>
    </source>
</evidence>
<evidence type="ECO:0000313" key="2">
    <source>
        <dbReference type="EMBL" id="KAK4100419.1"/>
    </source>
</evidence>
<accession>A0AAN6PYQ1</accession>
<keyword evidence="3" id="KW-1185">Reference proteome</keyword>
<dbReference type="AlphaFoldDB" id="A0AAN6PYQ1"/>